<name>A0A3S0I6N3_9DEIO</name>
<keyword evidence="2" id="KW-1185">Reference proteome</keyword>
<reference evidence="1 2" key="1">
    <citation type="submission" date="2018-12" db="EMBL/GenBank/DDBJ databases">
        <title>Deinococcus radiophilus ATCC 27603 genome sequencing and assembly.</title>
        <authorList>
            <person name="Maclea K.S."/>
            <person name="Maynard C.R."/>
        </authorList>
    </citation>
    <scope>NUCLEOTIDE SEQUENCE [LARGE SCALE GENOMIC DNA]</scope>
    <source>
        <strain evidence="1 2">ATCC 27603</strain>
    </source>
</reference>
<dbReference type="OrthoDB" id="70834at2"/>
<organism evidence="1 2">
    <name type="scientific">Deinococcus radiophilus</name>
    <dbReference type="NCBI Taxonomy" id="32062"/>
    <lineage>
        <taxon>Bacteria</taxon>
        <taxon>Thermotogati</taxon>
        <taxon>Deinococcota</taxon>
        <taxon>Deinococci</taxon>
        <taxon>Deinococcales</taxon>
        <taxon>Deinococcaceae</taxon>
        <taxon>Deinococcus</taxon>
    </lineage>
</organism>
<accession>A0A3S0I6N3</accession>
<gene>
    <name evidence="1" type="ORF">EJ104_09175</name>
</gene>
<comment type="caution">
    <text evidence="1">The sequence shown here is derived from an EMBL/GenBank/DDBJ whole genome shotgun (WGS) entry which is preliminary data.</text>
</comment>
<dbReference type="Proteomes" id="UP000277766">
    <property type="component" value="Unassembled WGS sequence"/>
</dbReference>
<evidence type="ECO:0000313" key="1">
    <source>
        <dbReference type="EMBL" id="RTR26013.1"/>
    </source>
</evidence>
<protein>
    <submittedName>
        <fullName evidence="1">Uncharacterized protein</fullName>
    </submittedName>
</protein>
<dbReference type="AlphaFoldDB" id="A0A3S0I6N3"/>
<dbReference type="EMBL" id="RXPE01000019">
    <property type="protein sequence ID" value="RTR26013.1"/>
    <property type="molecule type" value="Genomic_DNA"/>
</dbReference>
<evidence type="ECO:0000313" key="2">
    <source>
        <dbReference type="Proteomes" id="UP000277766"/>
    </source>
</evidence>
<sequence>MTLPFSHAAHIVQGEPLLIHAAENFLGELSRQRPWVKASYEDTLNDLDDLLSAEQPATLGDYLAADRTELQARLPHAHNLADVLDDFDAYLREWRWVS</sequence>
<proteinExistence type="predicted"/>
<dbReference type="RefSeq" id="WP_126352428.1">
    <property type="nucleotide sequence ID" value="NZ_CP086382.1"/>
</dbReference>